<evidence type="ECO:0000313" key="17">
    <source>
        <dbReference type="Proteomes" id="UP000199754"/>
    </source>
</evidence>
<dbReference type="SUPFAM" id="SSF56935">
    <property type="entry name" value="Porins"/>
    <property type="match status" value="1"/>
</dbReference>
<keyword evidence="6 13" id="KW-0732">Signal</keyword>
<evidence type="ECO:0000256" key="6">
    <source>
        <dbReference type="ARBA" id="ARBA00022729"/>
    </source>
</evidence>
<dbReference type="InterPro" id="IPR012910">
    <property type="entry name" value="Plug_dom"/>
</dbReference>
<feature type="short sequence motif" description="TonB C-terminal box" evidence="11">
    <location>
        <begin position="644"/>
        <end position="661"/>
    </location>
</feature>
<organism evidence="16 17">
    <name type="scientific">Pseudosulfitobacter pseudonitzschiae</name>
    <dbReference type="NCBI Taxonomy" id="1402135"/>
    <lineage>
        <taxon>Bacteria</taxon>
        <taxon>Pseudomonadati</taxon>
        <taxon>Pseudomonadota</taxon>
        <taxon>Alphaproteobacteria</taxon>
        <taxon>Rhodobacterales</taxon>
        <taxon>Roseobacteraceae</taxon>
        <taxon>Pseudosulfitobacter</taxon>
    </lineage>
</organism>
<evidence type="ECO:0000256" key="2">
    <source>
        <dbReference type="ARBA" id="ARBA00009810"/>
    </source>
</evidence>
<evidence type="ECO:0000256" key="1">
    <source>
        <dbReference type="ARBA" id="ARBA00004571"/>
    </source>
</evidence>
<dbReference type="InterPro" id="IPR039426">
    <property type="entry name" value="TonB-dep_rcpt-like"/>
</dbReference>
<dbReference type="RefSeq" id="WP_089423195.1">
    <property type="nucleotide sequence ID" value="NZ_CP022418.1"/>
</dbReference>
<dbReference type="PROSITE" id="PS01156">
    <property type="entry name" value="TONB_DEPENDENT_REC_2"/>
    <property type="match status" value="1"/>
</dbReference>
<evidence type="ECO:0000256" key="11">
    <source>
        <dbReference type="PROSITE-ProRule" id="PRU10144"/>
    </source>
</evidence>
<dbReference type="EMBL" id="CP022418">
    <property type="protein sequence ID" value="ASM75195.1"/>
    <property type="molecule type" value="Genomic_DNA"/>
</dbReference>
<comment type="subcellular location">
    <subcellularLocation>
        <location evidence="1 10">Cell outer membrane</location>
        <topology evidence="1 10">Multi-pass membrane protein</topology>
    </subcellularLocation>
</comment>
<keyword evidence="17" id="KW-1185">Reference proteome</keyword>
<feature type="domain" description="TonB-dependent receptor plug" evidence="15">
    <location>
        <begin position="49"/>
        <end position="144"/>
    </location>
</feature>
<feature type="chain" id="PRO_5012058562" evidence="13">
    <location>
        <begin position="22"/>
        <end position="661"/>
    </location>
</feature>
<dbReference type="GO" id="GO:0015344">
    <property type="term" value="F:siderophore uptake transmembrane transporter activity"/>
    <property type="evidence" value="ECO:0007669"/>
    <property type="project" value="TreeGrafter"/>
</dbReference>
<evidence type="ECO:0000256" key="3">
    <source>
        <dbReference type="ARBA" id="ARBA00022448"/>
    </source>
</evidence>
<dbReference type="AlphaFoldDB" id="A0A221K898"/>
<dbReference type="PROSITE" id="PS52016">
    <property type="entry name" value="TONB_DEPENDENT_REC_3"/>
    <property type="match status" value="1"/>
</dbReference>
<dbReference type="GO" id="GO:0044718">
    <property type="term" value="P:siderophore transmembrane transport"/>
    <property type="evidence" value="ECO:0007669"/>
    <property type="project" value="TreeGrafter"/>
</dbReference>
<geneLocation type="plasmid" evidence="16 17">
    <name>pSMR1-3</name>
</geneLocation>
<evidence type="ECO:0000256" key="5">
    <source>
        <dbReference type="ARBA" id="ARBA00022692"/>
    </source>
</evidence>
<dbReference type="InterPro" id="IPR037066">
    <property type="entry name" value="Plug_dom_sf"/>
</dbReference>
<evidence type="ECO:0000256" key="13">
    <source>
        <dbReference type="SAM" id="SignalP"/>
    </source>
</evidence>
<keyword evidence="5 10" id="KW-0812">Transmembrane</keyword>
<dbReference type="PANTHER" id="PTHR30069">
    <property type="entry name" value="TONB-DEPENDENT OUTER MEMBRANE RECEPTOR"/>
    <property type="match status" value="1"/>
</dbReference>
<keyword evidence="16" id="KW-0614">Plasmid</keyword>
<evidence type="ECO:0000256" key="8">
    <source>
        <dbReference type="ARBA" id="ARBA00023136"/>
    </source>
</evidence>
<comment type="similarity">
    <text evidence="2 10 12">Belongs to the TonB-dependent receptor family.</text>
</comment>
<keyword evidence="4 10" id="KW-1134">Transmembrane beta strand</keyword>
<evidence type="ECO:0000256" key="10">
    <source>
        <dbReference type="PROSITE-ProRule" id="PRU01360"/>
    </source>
</evidence>
<dbReference type="PANTHER" id="PTHR30069:SF41">
    <property type="entry name" value="HEME_HEMOPEXIN UTILIZATION PROTEIN C"/>
    <property type="match status" value="1"/>
</dbReference>
<dbReference type="GO" id="GO:0009279">
    <property type="term" value="C:cell outer membrane"/>
    <property type="evidence" value="ECO:0007669"/>
    <property type="project" value="UniProtKB-SubCell"/>
</dbReference>
<dbReference type="OrthoDB" id="9760494at2"/>
<proteinExistence type="inferred from homology"/>
<keyword evidence="7 12" id="KW-0798">TonB box</keyword>
<keyword evidence="3 10" id="KW-0813">Transport</keyword>
<sequence>MKKSHALACLAVGLAPAAAVGQSNEDGAFLGTIVLTMPTVPGLEEDEISVTSEGLALSNPADLSEMFVAEPTISVGSSIPMSQKVYVNGIEENNLAITIDGARQNNRVFHHNTTTLIDPALLKSARIDPGVAPADAGPGALGGALAYETKDAADLLLPGQNFGGRYKFEYDSNGDIFSNGITLYGREGGFEYLGFFKVAQGGLREDGNGINIVGSGTDLLSGLGKIAYETESGDRVELSYERVIDDESRPYRANIGAIVGGRPVPPTRPYELDRTNIILSYSTTSPTAMWDPTFRLAYSGTELFNDESKLSTAQTIRGETTSLNGEISNRFQLGWGELNAGLDFYSDKGDMDYMDLAGGGLDEFSEEKLSSIGVFAQVRMDAGPRSRLSFGARADFQNFEGTDGSEQSESGVSGNISGEFDVTDRFTVSAGYSHVWGGLELAENYILNSGWTYPTEGITPTTADNIYLAANYAIGAWIVDGKVFATDIDDARAASYSVGPAESVDVASRGFELGIGTAWEGGFFRAGFARIDTDINGRPADSYTGNYLTMPMGDFLKFQVAHRLDNGLLLGGDVEVAFDFKDTYDSTTGGRGPVIDGYTVANAFMEYSPSQVKNLTLRAEVNNIFDENYASRATYGQEFVGEVEPLFEPGRSIRLSAEIVF</sequence>
<evidence type="ECO:0000256" key="9">
    <source>
        <dbReference type="ARBA" id="ARBA00023237"/>
    </source>
</evidence>
<feature type="domain" description="TonB-dependent receptor-like beta-barrel" evidence="14">
    <location>
        <begin position="256"/>
        <end position="624"/>
    </location>
</feature>
<dbReference type="Pfam" id="PF07715">
    <property type="entry name" value="Plug"/>
    <property type="match status" value="1"/>
</dbReference>
<name>A0A221K898_9RHOB</name>
<dbReference type="Gene3D" id="2.40.170.20">
    <property type="entry name" value="TonB-dependent receptor, beta-barrel domain"/>
    <property type="match status" value="1"/>
</dbReference>
<evidence type="ECO:0000256" key="12">
    <source>
        <dbReference type="RuleBase" id="RU003357"/>
    </source>
</evidence>
<dbReference type="KEGG" id="spse:SULPSESMR1_04474"/>
<evidence type="ECO:0000313" key="16">
    <source>
        <dbReference type="EMBL" id="ASM75195.1"/>
    </source>
</evidence>
<keyword evidence="8 10" id="KW-0472">Membrane</keyword>
<evidence type="ECO:0000256" key="7">
    <source>
        <dbReference type="ARBA" id="ARBA00023077"/>
    </source>
</evidence>
<dbReference type="InterPro" id="IPR036942">
    <property type="entry name" value="Beta-barrel_TonB_sf"/>
</dbReference>
<evidence type="ECO:0000259" key="15">
    <source>
        <dbReference type="Pfam" id="PF07715"/>
    </source>
</evidence>
<protein>
    <submittedName>
        <fullName evidence="16">Heme transporter BhuA</fullName>
    </submittedName>
</protein>
<accession>A0A221K898</accession>
<evidence type="ECO:0000256" key="4">
    <source>
        <dbReference type="ARBA" id="ARBA00022452"/>
    </source>
</evidence>
<keyword evidence="9 10" id="KW-0998">Cell outer membrane</keyword>
<feature type="signal peptide" evidence="13">
    <location>
        <begin position="1"/>
        <end position="21"/>
    </location>
</feature>
<dbReference type="InterPro" id="IPR010917">
    <property type="entry name" value="TonB_rcpt_CS"/>
</dbReference>
<reference evidence="16 17" key="1">
    <citation type="submission" date="2017-07" db="EMBL/GenBank/DDBJ databases">
        <title>Genome Sequence of Sulfitobacter pseudonitzschiae Strain SMR1 Isolated from a culture of the Diatom Skeletonema marinoi.</title>
        <authorList>
            <person name="Topel M."/>
            <person name="Pinder M.I.M."/>
            <person name="Johansson O.N."/>
            <person name="Kourtchenko O."/>
            <person name="Godhe A."/>
            <person name="Clarke A.K."/>
        </authorList>
    </citation>
    <scope>NUCLEOTIDE SEQUENCE [LARGE SCALE GENOMIC DNA]</scope>
    <source>
        <strain evidence="16 17">SMR1</strain>
        <plasmid evidence="16 17">pSMR1-3</plasmid>
    </source>
</reference>
<evidence type="ECO:0000259" key="14">
    <source>
        <dbReference type="Pfam" id="PF00593"/>
    </source>
</evidence>
<dbReference type="Pfam" id="PF00593">
    <property type="entry name" value="TonB_dep_Rec_b-barrel"/>
    <property type="match status" value="1"/>
</dbReference>
<dbReference type="Gene3D" id="2.170.130.10">
    <property type="entry name" value="TonB-dependent receptor, plug domain"/>
    <property type="match status" value="1"/>
</dbReference>
<dbReference type="InterPro" id="IPR000531">
    <property type="entry name" value="Beta-barrel_TonB"/>
</dbReference>
<dbReference type="Proteomes" id="UP000199754">
    <property type="component" value="Plasmid pSMR1-3"/>
</dbReference>
<gene>
    <name evidence="16" type="primary">bhuA</name>
    <name evidence="16" type="ORF">SULPSESMR1_04474</name>
</gene>